<dbReference type="AlphaFoldDB" id="A0A4S3TP42"/>
<evidence type="ECO:0000256" key="1">
    <source>
        <dbReference type="SAM" id="MobiDB-lite"/>
    </source>
</evidence>
<dbReference type="OrthoDB" id="205619at2157"/>
<keyword evidence="2" id="KW-1133">Transmembrane helix</keyword>
<proteinExistence type="predicted"/>
<evidence type="ECO:0000313" key="4">
    <source>
        <dbReference type="EMBL" id="THE64993.1"/>
    </source>
</evidence>
<dbReference type="RefSeq" id="WP_141464615.1">
    <property type="nucleotide sequence ID" value="NZ_RBZW01000022.1"/>
</dbReference>
<keyword evidence="2" id="KW-0472">Membrane</keyword>
<feature type="region of interest" description="Disordered" evidence="1">
    <location>
        <begin position="183"/>
        <end position="234"/>
    </location>
</feature>
<name>A0A4S3TP42_9EURY</name>
<keyword evidence="2" id="KW-0812">Transmembrane</keyword>
<dbReference type="SUPFAM" id="SSF49384">
    <property type="entry name" value="Carbohydrate-binding domain"/>
    <property type="match status" value="1"/>
</dbReference>
<evidence type="ECO:0000256" key="2">
    <source>
        <dbReference type="SAM" id="Phobius"/>
    </source>
</evidence>
<dbReference type="GO" id="GO:0030246">
    <property type="term" value="F:carbohydrate binding"/>
    <property type="evidence" value="ECO:0007669"/>
    <property type="project" value="InterPro"/>
</dbReference>
<gene>
    <name evidence="4" type="ORF">D8Y22_10305</name>
</gene>
<accession>A0A4S3TP42</accession>
<evidence type="ECO:0000313" key="5">
    <source>
        <dbReference type="Proteomes" id="UP000318864"/>
    </source>
</evidence>
<feature type="domain" description="Cohesin" evidence="3">
    <location>
        <begin position="42"/>
        <end position="168"/>
    </location>
</feature>
<dbReference type="PROSITE" id="PS51257">
    <property type="entry name" value="PROKAR_LIPOPROTEIN"/>
    <property type="match status" value="1"/>
</dbReference>
<dbReference type="Proteomes" id="UP000318864">
    <property type="component" value="Unassembled WGS sequence"/>
</dbReference>
<comment type="caution">
    <text evidence="4">The sequence shown here is derived from an EMBL/GenBank/DDBJ whole genome shotgun (WGS) entry which is preliminary data.</text>
</comment>
<dbReference type="EMBL" id="RBZW01000022">
    <property type="protein sequence ID" value="THE64993.1"/>
    <property type="molecule type" value="Genomic_DNA"/>
</dbReference>
<dbReference type="InterPro" id="IPR002102">
    <property type="entry name" value="Cohesin_dom"/>
</dbReference>
<feature type="transmembrane region" description="Helical" evidence="2">
    <location>
        <begin position="234"/>
        <end position="254"/>
    </location>
</feature>
<feature type="compositionally biased region" description="Acidic residues" evidence="1">
    <location>
        <begin position="187"/>
        <end position="203"/>
    </location>
</feature>
<protein>
    <submittedName>
        <fullName evidence="4">Cohesin domain-containing protein</fullName>
    </submittedName>
</protein>
<dbReference type="GO" id="GO:0000272">
    <property type="term" value="P:polysaccharide catabolic process"/>
    <property type="evidence" value="ECO:0007669"/>
    <property type="project" value="InterPro"/>
</dbReference>
<keyword evidence="5" id="KW-1185">Reference proteome</keyword>
<dbReference type="Pfam" id="PF00963">
    <property type="entry name" value="Cohesin"/>
    <property type="match status" value="1"/>
</dbReference>
<evidence type="ECO:0000259" key="3">
    <source>
        <dbReference type="Pfam" id="PF00963"/>
    </source>
</evidence>
<reference evidence="4 5" key="1">
    <citation type="submission" date="2018-10" db="EMBL/GenBank/DDBJ databases">
        <title>Natronolimnobius sp. XQ-INN 246 isolated from Inner Mongolia Autonomous Region of China.</title>
        <authorList>
            <person name="Xue Q."/>
        </authorList>
    </citation>
    <scope>NUCLEOTIDE SEQUENCE [LARGE SCALE GENOMIC DNA]</scope>
    <source>
        <strain evidence="4 5">XQ-INN 246</strain>
    </source>
</reference>
<sequence length="259" mass="26355">MSEQSRLPSSVLPLVVVIVLSCLAVGLLATPALAGDGATIFEVHPDEVDADAGETITVDIIVNEHGDLHANGIDALSFDLEYDADVLTATEVEHGSMLAAGDDDATVDGMTDIDDDAGVVTVSQQREPSGDGARGRESAATVTFEIDDDAEPASEPLEIVDASATLVSSDYPQTAVEFDGTVHVEGGDETDDGESGDGVDDVPDGVTIADDADIDSSADDGGGGQTESAGEDPVPGFAVGAAVVTLLATLLVIASRRFQ</sequence>
<dbReference type="Gene3D" id="2.60.40.680">
    <property type="match status" value="1"/>
</dbReference>
<dbReference type="InterPro" id="IPR008965">
    <property type="entry name" value="CBM2/CBM3_carb-bd_dom_sf"/>
</dbReference>
<organism evidence="4 5">
    <name type="scientific">Salinadaptatus halalkaliphilus</name>
    <dbReference type="NCBI Taxonomy" id="2419781"/>
    <lineage>
        <taxon>Archaea</taxon>
        <taxon>Methanobacteriati</taxon>
        <taxon>Methanobacteriota</taxon>
        <taxon>Stenosarchaea group</taxon>
        <taxon>Halobacteria</taxon>
        <taxon>Halobacteriales</taxon>
        <taxon>Natrialbaceae</taxon>
        <taxon>Salinadaptatus</taxon>
    </lineage>
</organism>